<dbReference type="Proteomes" id="UP000290921">
    <property type="component" value="Unassembled WGS sequence"/>
</dbReference>
<dbReference type="NCBIfam" id="TIGR02854">
    <property type="entry name" value="spore_II_GA"/>
    <property type="match status" value="1"/>
</dbReference>
<dbReference type="GO" id="GO:0004190">
    <property type="term" value="F:aspartic-type endopeptidase activity"/>
    <property type="evidence" value="ECO:0007669"/>
    <property type="project" value="UniProtKB-KW"/>
</dbReference>
<sequence length="267" mass="30586">MHIYLDILFLENFIINRFLLSLTAKTVKEKVNSIFLSLASVIGSSYLLFILIGKKTYANNIFFKLLVAFCMVFTIFRKKNIIFKLKTTFIFILYSILLAGICIFMQIANGNGLKSNVAIVNFPYKKLLMAIILLYLVLERIVSFIRDRIVLDKLIYKIDIDLKNSKKSINAFLDTGNELVEPVTNLPVIVVEKDIFQKNEIEDYDTIYIPFSVVNGDGGMLKAIKPEMVSIYKKREIEKKEVLIAFSDKKLSSSGDYRALLSRGIIF</sequence>
<protein>
    <recommendedName>
        <fullName evidence="1">Sporulation sigma-E factor-processing peptidase</fullName>
        <ecNumber evidence="1">3.4.23.-</ecNumber>
    </recommendedName>
    <alternativeName>
        <fullName evidence="1">Membrane-associated aspartic protease</fullName>
    </alternativeName>
    <alternativeName>
        <fullName evidence="1">Stage II sporulation protein GA</fullName>
    </alternativeName>
</protein>
<feature type="transmembrane region" description="Helical" evidence="3">
    <location>
        <begin position="58"/>
        <end position="76"/>
    </location>
</feature>
<dbReference type="PIRSF" id="PIRSF018571">
    <property type="entry name" value="SpoIIGA"/>
    <property type="match status" value="1"/>
</dbReference>
<evidence type="ECO:0000256" key="1">
    <source>
        <dbReference type="PIRNR" id="PIRNR018571"/>
    </source>
</evidence>
<evidence type="ECO:0000313" key="4">
    <source>
        <dbReference type="EMBL" id="RXI50722.1"/>
    </source>
</evidence>
<keyword evidence="1" id="KW-0064">Aspartyl protease</keyword>
<proteinExistence type="inferred from homology"/>
<feature type="transmembrane region" description="Helical" evidence="3">
    <location>
        <begin position="127"/>
        <end position="145"/>
    </location>
</feature>
<gene>
    <name evidence="4" type="primary">spoIIGA</name>
    <name evidence="4" type="ORF">DP130_01790</name>
</gene>
<reference evidence="4 5" key="1">
    <citation type="submission" date="2018-06" db="EMBL/GenBank/DDBJ databases">
        <title>Genome conservation of Clostridium tetani.</title>
        <authorList>
            <person name="Bruggemann H."/>
            <person name="Popoff M.R."/>
        </authorList>
    </citation>
    <scope>NUCLEOTIDE SEQUENCE [LARGE SCALE GENOMIC DNA]</scope>
    <source>
        <strain evidence="4 5">2017.061</strain>
    </source>
</reference>
<dbReference type="GO" id="GO:0030435">
    <property type="term" value="P:sporulation resulting in formation of a cellular spore"/>
    <property type="evidence" value="ECO:0007669"/>
    <property type="project" value="UniProtKB-KW"/>
</dbReference>
<dbReference type="GO" id="GO:0006508">
    <property type="term" value="P:proteolysis"/>
    <property type="evidence" value="ECO:0007669"/>
    <property type="project" value="UniProtKB-KW"/>
</dbReference>
<feature type="transmembrane region" description="Helical" evidence="3">
    <location>
        <begin position="34"/>
        <end position="52"/>
    </location>
</feature>
<dbReference type="AlphaFoldDB" id="A0A4Q0VHN2"/>
<comment type="caution">
    <text evidence="4">The sequence shown here is derived from an EMBL/GenBank/DDBJ whole genome shotgun (WGS) entry which is preliminary data.</text>
</comment>
<comment type="function">
    <text evidence="1">Probable aspartic protease that is responsible for the proteolytic cleavage of the RNA polymerase sigma E factor (SigE/spoIIGB) to yield the active peptide in the mother cell during sporulation. Responds to a signal from the forespore that is triggered by the extracellular signal protein SpoIIR.</text>
</comment>
<dbReference type="EC" id="3.4.23.-" evidence="1"/>
<keyword evidence="3" id="KW-1133">Transmembrane helix</keyword>
<feature type="active site" evidence="2">
    <location>
        <position position="174"/>
    </location>
</feature>
<dbReference type="EMBL" id="QMAP01000001">
    <property type="protein sequence ID" value="RXI50722.1"/>
    <property type="molecule type" value="Genomic_DNA"/>
</dbReference>
<keyword evidence="1" id="KW-0749">Sporulation</keyword>
<organism evidence="4 5">
    <name type="scientific">Clostridium tetani</name>
    <dbReference type="NCBI Taxonomy" id="1513"/>
    <lineage>
        <taxon>Bacteria</taxon>
        <taxon>Bacillati</taxon>
        <taxon>Bacillota</taxon>
        <taxon>Clostridia</taxon>
        <taxon>Eubacteriales</taxon>
        <taxon>Clostridiaceae</taxon>
        <taxon>Clostridium</taxon>
    </lineage>
</organism>
<comment type="similarity">
    <text evidence="1">Belongs to the peptidase U4 family.</text>
</comment>
<evidence type="ECO:0000313" key="5">
    <source>
        <dbReference type="Proteomes" id="UP000290921"/>
    </source>
</evidence>
<keyword evidence="1" id="KW-0645">Protease</keyword>
<feature type="transmembrane region" description="Helical" evidence="3">
    <location>
        <begin position="88"/>
        <end position="107"/>
    </location>
</feature>
<keyword evidence="1" id="KW-1003">Cell membrane</keyword>
<dbReference type="Pfam" id="PF03419">
    <property type="entry name" value="Peptidase_U4"/>
    <property type="match status" value="1"/>
</dbReference>
<dbReference type="InterPro" id="IPR005081">
    <property type="entry name" value="SpoIIGA"/>
</dbReference>
<accession>A0A4Q0VHN2</accession>
<keyword evidence="3" id="KW-0812">Transmembrane</keyword>
<dbReference type="RefSeq" id="WP_129029715.1">
    <property type="nucleotide sequence ID" value="NZ_AP026806.1"/>
</dbReference>
<keyword evidence="1" id="KW-0378">Hydrolase</keyword>
<keyword evidence="1 3" id="KW-0472">Membrane</keyword>
<dbReference type="GO" id="GO:0005886">
    <property type="term" value="C:plasma membrane"/>
    <property type="evidence" value="ECO:0007669"/>
    <property type="project" value="UniProtKB-SubCell"/>
</dbReference>
<dbReference type="GO" id="GO:0030436">
    <property type="term" value="P:asexual sporulation"/>
    <property type="evidence" value="ECO:0007669"/>
    <property type="project" value="InterPro"/>
</dbReference>
<comment type="subcellular location">
    <subcellularLocation>
        <location evidence="1">Cell membrane</location>
    </subcellularLocation>
</comment>
<name>A0A4Q0VHN2_CLOTA</name>
<evidence type="ECO:0000256" key="3">
    <source>
        <dbReference type="SAM" id="Phobius"/>
    </source>
</evidence>
<evidence type="ECO:0000256" key="2">
    <source>
        <dbReference type="PIRSR" id="PIRSR018571-1"/>
    </source>
</evidence>